<dbReference type="Proteomes" id="UP000288805">
    <property type="component" value="Unassembled WGS sequence"/>
</dbReference>
<feature type="region of interest" description="Disordered" evidence="1">
    <location>
        <begin position="300"/>
        <end position="325"/>
    </location>
</feature>
<protein>
    <submittedName>
        <fullName evidence="2">Uncharacterized protein</fullName>
    </submittedName>
</protein>
<sequence>MVPGGLGAQISFPPQRLGMWILRLDLPEKKQPSHQSFHQKRRKESNVSSKFPPEEEVERVPGGLGAQNLFPATESSFLQEGIRTGCPNTPSDGIVSHGKRDINSVGLLLGIKRLPGDPLLLRAKAYIYSFRGTVPLINGEEIFYVCHDDIWRQHGHRHPTGGCQKQCCHLDPSFHSADDGTGVMAGCRDSVESGWVVVRMMMRATCHCEVWACVCGKKWLQKRLFRLPGLAEARGKAIDKLGCEGIPGTKAEEKTIIFSKEQFNAGLRFPLPALFKEFLHFTQIPPVFIHPNIVPSADGMQHHKHAVQPRSHAAGELPDSTKGGATGHVVVRGAVGGAFGASGEAFHPKLLLGGPELRGHLVDWVGKGVLWLSQQIVRDRRQGEASARRC</sequence>
<evidence type="ECO:0000313" key="3">
    <source>
        <dbReference type="Proteomes" id="UP000288805"/>
    </source>
</evidence>
<feature type="region of interest" description="Disordered" evidence="1">
    <location>
        <begin position="31"/>
        <end position="65"/>
    </location>
</feature>
<gene>
    <name evidence="2" type="ORF">CK203_048915</name>
</gene>
<proteinExistence type="predicted"/>
<evidence type="ECO:0000313" key="2">
    <source>
        <dbReference type="EMBL" id="RVW76251.1"/>
    </source>
</evidence>
<evidence type="ECO:0000256" key="1">
    <source>
        <dbReference type="SAM" id="MobiDB-lite"/>
    </source>
</evidence>
<organism evidence="2 3">
    <name type="scientific">Vitis vinifera</name>
    <name type="common">Grape</name>
    <dbReference type="NCBI Taxonomy" id="29760"/>
    <lineage>
        <taxon>Eukaryota</taxon>
        <taxon>Viridiplantae</taxon>
        <taxon>Streptophyta</taxon>
        <taxon>Embryophyta</taxon>
        <taxon>Tracheophyta</taxon>
        <taxon>Spermatophyta</taxon>
        <taxon>Magnoliopsida</taxon>
        <taxon>eudicotyledons</taxon>
        <taxon>Gunneridae</taxon>
        <taxon>Pentapetalae</taxon>
        <taxon>rosids</taxon>
        <taxon>Vitales</taxon>
        <taxon>Vitaceae</taxon>
        <taxon>Viteae</taxon>
        <taxon>Vitis</taxon>
    </lineage>
</organism>
<reference evidence="2 3" key="1">
    <citation type="journal article" date="2018" name="PLoS Genet.">
        <title>Population sequencing reveals clonal diversity and ancestral inbreeding in the grapevine cultivar Chardonnay.</title>
        <authorList>
            <person name="Roach M.J."/>
            <person name="Johnson D.L."/>
            <person name="Bohlmann J."/>
            <person name="van Vuuren H.J."/>
            <person name="Jones S.J."/>
            <person name="Pretorius I.S."/>
            <person name="Schmidt S.A."/>
            <person name="Borneman A.R."/>
        </authorList>
    </citation>
    <scope>NUCLEOTIDE SEQUENCE [LARGE SCALE GENOMIC DNA]</scope>
    <source>
        <strain evidence="3">cv. Chardonnay</strain>
        <tissue evidence="2">Leaf</tissue>
    </source>
</reference>
<accession>A0A438GVM6</accession>
<dbReference type="EMBL" id="QGNW01000333">
    <property type="protein sequence ID" value="RVW76251.1"/>
    <property type="molecule type" value="Genomic_DNA"/>
</dbReference>
<name>A0A438GVM6_VITVI</name>
<dbReference type="AlphaFoldDB" id="A0A438GVM6"/>
<comment type="caution">
    <text evidence="2">The sequence shown here is derived from an EMBL/GenBank/DDBJ whole genome shotgun (WGS) entry which is preliminary data.</text>
</comment>